<feature type="compositionally biased region" description="Low complexity" evidence="7">
    <location>
        <begin position="436"/>
        <end position="469"/>
    </location>
</feature>
<dbReference type="STRING" id="303698.A0A1V6TU14"/>
<feature type="compositionally biased region" description="Pro residues" evidence="7">
    <location>
        <begin position="470"/>
        <end position="480"/>
    </location>
</feature>
<evidence type="ECO:0000256" key="3">
    <source>
        <dbReference type="ARBA" id="ARBA00022737"/>
    </source>
</evidence>
<evidence type="ECO:0000256" key="5">
    <source>
        <dbReference type="ARBA" id="ARBA00023242"/>
    </source>
</evidence>
<feature type="region of interest" description="Disordered" evidence="7">
    <location>
        <begin position="505"/>
        <end position="584"/>
    </location>
</feature>
<accession>A0A1V6TU14</accession>
<keyword evidence="3" id="KW-0677">Repeat</keyword>
<comment type="caution">
    <text evidence="9">The sequence shown here is derived from an EMBL/GenBank/DDBJ whole genome shotgun (WGS) entry which is preliminary data.</text>
</comment>
<keyword evidence="10" id="KW-1185">Reference proteome</keyword>
<gene>
    <name evidence="9" type="ORF">PENSTE_c002G05476</name>
</gene>
<keyword evidence="4 6" id="KW-0694">RNA-binding</keyword>
<dbReference type="OrthoDB" id="410044at2759"/>
<feature type="region of interest" description="Disordered" evidence="7">
    <location>
        <begin position="215"/>
        <end position="255"/>
    </location>
</feature>
<dbReference type="InterPro" id="IPR035979">
    <property type="entry name" value="RBD_domain_sf"/>
</dbReference>
<proteinExistence type="predicted"/>
<dbReference type="EMBL" id="MLKD01000002">
    <property type="protein sequence ID" value="OQE29888.1"/>
    <property type="molecule type" value="Genomic_DNA"/>
</dbReference>
<dbReference type="PROSITE" id="PS50102">
    <property type="entry name" value="RRM"/>
    <property type="match status" value="1"/>
</dbReference>
<dbReference type="SUPFAM" id="SSF54928">
    <property type="entry name" value="RNA-binding domain, RBD"/>
    <property type="match status" value="1"/>
</dbReference>
<evidence type="ECO:0000256" key="2">
    <source>
        <dbReference type="ARBA" id="ARBA00022664"/>
    </source>
</evidence>
<dbReference type="Pfam" id="PF00076">
    <property type="entry name" value="RRM_1"/>
    <property type="match status" value="1"/>
</dbReference>
<evidence type="ECO:0000256" key="7">
    <source>
        <dbReference type="SAM" id="MobiDB-lite"/>
    </source>
</evidence>
<keyword evidence="5" id="KW-0539">Nucleus</keyword>
<dbReference type="GO" id="GO:0005634">
    <property type="term" value="C:nucleus"/>
    <property type="evidence" value="ECO:0007669"/>
    <property type="project" value="UniProtKB-SubCell"/>
</dbReference>
<evidence type="ECO:0000313" key="10">
    <source>
        <dbReference type="Proteomes" id="UP000191285"/>
    </source>
</evidence>
<protein>
    <recommendedName>
        <fullName evidence="8">RRM domain-containing protein</fullName>
    </recommendedName>
</protein>
<feature type="compositionally biased region" description="Basic residues" evidence="7">
    <location>
        <begin position="236"/>
        <end position="248"/>
    </location>
</feature>
<feature type="region of interest" description="Disordered" evidence="7">
    <location>
        <begin position="363"/>
        <end position="486"/>
    </location>
</feature>
<evidence type="ECO:0000313" key="9">
    <source>
        <dbReference type="EMBL" id="OQE29888.1"/>
    </source>
</evidence>
<dbReference type="Gene3D" id="3.30.70.330">
    <property type="match status" value="1"/>
</dbReference>
<sequence>MTSNGHAVHPTRADRQSEAPSARNAQGMFPPDACLFVGNISSGKSKEQQENDLKEMFSTYGPCYPKVKIDKNKGLPGAFVQFEKVEDAINALELNGKTLHERPLRIERAKGQRTACLFNRSGASLTEDTGRDILEGHGALQGLCLDECTLPGHNDKTTVCIVTFAFVEDYNDAVKNFQKDSQYCLQKTKHEGNPFADGGNPKLDCQPGESRAAHVNGNGFHRSGPSNYRGNGRGGFRSHHHPFQRGSHRSSPARDYPPQYFLEEYRYHGGEPQYPNSEPPVPQPFVPVSTHPHDGTRLTGEAPPFIPSQNGGYHGPQAPETSYHHPPVNGYSGESYNYNGPSMGLRRHDPGYRPGPRVYEGPLIVNGHREPNNSRPLPNDHPPPYMIPNGRIDEPFYPPMEYDPRYPPGQYPGQYPRPYQDPYHQEPIYHGQYTQGPYLNGNYPPGPYQQGPYPYGPPYQQGPENFMPGPNGPYPPPYMNPPYQQVQPPVLRARPFNTNSISVKVNHTETDSPSNTQHETSPDPDSEQETLVNESDETQSADENDSDTGSQTDANTVIFIKDREEQEADSSSVKSDDSDITVTRSPVNGHLHEAAKEHHTNGVELGEKLGERRLTDNKSCPALLRSTPSLESTPTQNDVSLTSSGRSIADLVREANIERGLNCDDNTLEEVTRYFEQEEEERRAHSKG</sequence>
<evidence type="ECO:0000259" key="8">
    <source>
        <dbReference type="PROSITE" id="PS50102"/>
    </source>
</evidence>
<organism evidence="9 10">
    <name type="scientific">Penicillium steckii</name>
    <dbReference type="NCBI Taxonomy" id="303698"/>
    <lineage>
        <taxon>Eukaryota</taxon>
        <taxon>Fungi</taxon>
        <taxon>Dikarya</taxon>
        <taxon>Ascomycota</taxon>
        <taxon>Pezizomycotina</taxon>
        <taxon>Eurotiomycetes</taxon>
        <taxon>Eurotiomycetidae</taxon>
        <taxon>Eurotiales</taxon>
        <taxon>Aspergillaceae</taxon>
        <taxon>Penicillium</taxon>
    </lineage>
</organism>
<feature type="compositionally biased region" description="Acidic residues" evidence="7">
    <location>
        <begin position="522"/>
        <end position="546"/>
    </location>
</feature>
<feature type="compositionally biased region" description="Polar residues" evidence="7">
    <location>
        <begin position="505"/>
        <end position="519"/>
    </location>
</feature>
<feature type="region of interest" description="Disordered" evidence="7">
    <location>
        <begin position="1"/>
        <end position="28"/>
    </location>
</feature>
<reference evidence="10" key="1">
    <citation type="journal article" date="2017" name="Nat. Microbiol.">
        <title>Global analysis of biosynthetic gene clusters reveals vast potential of secondary metabolite production in Penicillium species.</title>
        <authorList>
            <person name="Nielsen J.C."/>
            <person name="Grijseels S."/>
            <person name="Prigent S."/>
            <person name="Ji B."/>
            <person name="Dainat J."/>
            <person name="Nielsen K.F."/>
            <person name="Frisvad J.C."/>
            <person name="Workman M."/>
            <person name="Nielsen J."/>
        </authorList>
    </citation>
    <scope>NUCLEOTIDE SEQUENCE [LARGE SCALE GENOMIC DNA]</scope>
    <source>
        <strain evidence="10">IBT 24891</strain>
    </source>
</reference>
<dbReference type="SMART" id="SM00360">
    <property type="entry name" value="RRM"/>
    <property type="match status" value="1"/>
</dbReference>
<dbReference type="InterPro" id="IPR000504">
    <property type="entry name" value="RRM_dom"/>
</dbReference>
<dbReference type="InterPro" id="IPR012677">
    <property type="entry name" value="Nucleotide-bd_a/b_plait_sf"/>
</dbReference>
<evidence type="ECO:0000256" key="4">
    <source>
        <dbReference type="ARBA" id="ARBA00022884"/>
    </source>
</evidence>
<dbReference type="AlphaFoldDB" id="A0A1V6TU14"/>
<keyword evidence="2" id="KW-0507">mRNA processing</keyword>
<dbReference type="GO" id="GO:0003729">
    <property type="term" value="F:mRNA binding"/>
    <property type="evidence" value="ECO:0007669"/>
    <property type="project" value="TreeGrafter"/>
</dbReference>
<feature type="compositionally biased region" description="Low complexity" evidence="7">
    <location>
        <begin position="411"/>
        <end position="422"/>
    </location>
</feature>
<dbReference type="PANTHER" id="PTHR23003:SF62">
    <property type="entry name" value="SERINE_ARGININE (SR)-TYPE SHUTTLING MRNA BINDING PROTEIN NPL3"/>
    <property type="match status" value="1"/>
</dbReference>
<comment type="subcellular location">
    <subcellularLocation>
        <location evidence="1">Nucleus</location>
    </subcellularLocation>
</comment>
<dbReference type="InterPro" id="IPR050374">
    <property type="entry name" value="RRT5_SRSF_SR"/>
</dbReference>
<evidence type="ECO:0000256" key="1">
    <source>
        <dbReference type="ARBA" id="ARBA00004123"/>
    </source>
</evidence>
<feature type="domain" description="RRM" evidence="8">
    <location>
        <begin position="33"/>
        <end position="111"/>
    </location>
</feature>
<dbReference type="Proteomes" id="UP000191285">
    <property type="component" value="Unassembled WGS sequence"/>
</dbReference>
<dbReference type="GO" id="GO:0006397">
    <property type="term" value="P:mRNA processing"/>
    <property type="evidence" value="ECO:0007669"/>
    <property type="project" value="UniProtKB-KW"/>
</dbReference>
<evidence type="ECO:0000256" key="6">
    <source>
        <dbReference type="PROSITE-ProRule" id="PRU00176"/>
    </source>
</evidence>
<dbReference type="PANTHER" id="PTHR23003">
    <property type="entry name" value="RNA RECOGNITION MOTIF RRM DOMAIN CONTAINING PROTEIN"/>
    <property type="match status" value="1"/>
</dbReference>
<dbReference type="GO" id="GO:0005737">
    <property type="term" value="C:cytoplasm"/>
    <property type="evidence" value="ECO:0007669"/>
    <property type="project" value="TreeGrafter"/>
</dbReference>
<name>A0A1V6TU14_9EURO</name>